<dbReference type="Proteomes" id="UP000070299">
    <property type="component" value="Unassembled WGS sequence"/>
</dbReference>
<dbReference type="PROSITE" id="PS51257">
    <property type="entry name" value="PROKAR_LIPOPROTEIN"/>
    <property type="match status" value="1"/>
</dbReference>
<evidence type="ECO:0000313" key="2">
    <source>
        <dbReference type="EMBL" id="KXI28058.1"/>
    </source>
</evidence>
<proteinExistence type="predicted"/>
<dbReference type="AlphaFoldDB" id="A0A135ZYJ7"/>
<dbReference type="OrthoDB" id="6387974at2"/>
<evidence type="ECO:0000256" key="1">
    <source>
        <dbReference type="SAM" id="SignalP"/>
    </source>
</evidence>
<name>A0A135ZYJ7_9ALTE</name>
<dbReference type="STRING" id="1799789.AX660_16855"/>
<feature type="chain" id="PRO_5007469095" description="Lipoprotein" evidence="1">
    <location>
        <begin position="20"/>
        <end position="78"/>
    </location>
</feature>
<evidence type="ECO:0008006" key="4">
    <source>
        <dbReference type="Google" id="ProtNLM"/>
    </source>
</evidence>
<sequence>MLKPFVVAVFGVYLLSACAQQKSNVATPKQEGEINSKPLSANCLHAKQELDKAVQAGEHNSLHELKRNIELYCVWRRY</sequence>
<organism evidence="2 3">
    <name type="scientific">Paraglaciecola hydrolytica</name>
    <dbReference type="NCBI Taxonomy" id="1799789"/>
    <lineage>
        <taxon>Bacteria</taxon>
        <taxon>Pseudomonadati</taxon>
        <taxon>Pseudomonadota</taxon>
        <taxon>Gammaproteobacteria</taxon>
        <taxon>Alteromonadales</taxon>
        <taxon>Alteromonadaceae</taxon>
        <taxon>Paraglaciecola</taxon>
    </lineage>
</organism>
<gene>
    <name evidence="2" type="ORF">AX660_16855</name>
</gene>
<accession>A0A135ZYJ7</accession>
<reference evidence="3" key="1">
    <citation type="submission" date="2016-02" db="EMBL/GenBank/DDBJ databases">
        <authorList>
            <person name="Schultz-Johansen M."/>
            <person name="Glaring M.A."/>
            <person name="Bech P.K."/>
            <person name="Stougaard P."/>
        </authorList>
    </citation>
    <scope>NUCLEOTIDE SEQUENCE [LARGE SCALE GENOMIC DNA]</scope>
    <source>
        <strain evidence="3">S66</strain>
    </source>
</reference>
<evidence type="ECO:0000313" key="3">
    <source>
        <dbReference type="Proteomes" id="UP000070299"/>
    </source>
</evidence>
<feature type="signal peptide" evidence="1">
    <location>
        <begin position="1"/>
        <end position="19"/>
    </location>
</feature>
<protein>
    <recommendedName>
        <fullName evidence="4">Lipoprotein</fullName>
    </recommendedName>
</protein>
<dbReference type="EMBL" id="LSNE01000007">
    <property type="protein sequence ID" value="KXI28058.1"/>
    <property type="molecule type" value="Genomic_DNA"/>
</dbReference>
<keyword evidence="1" id="KW-0732">Signal</keyword>
<keyword evidence="3" id="KW-1185">Reference proteome</keyword>
<comment type="caution">
    <text evidence="2">The sequence shown here is derived from an EMBL/GenBank/DDBJ whole genome shotgun (WGS) entry which is preliminary data.</text>
</comment>
<dbReference type="RefSeq" id="WP_068378006.1">
    <property type="nucleotide sequence ID" value="NZ_LSNE01000007.1"/>
</dbReference>